<sequence>MNTRALYPPASQLRVSTQSAPLRVSVLERWHLLSLDAPCVATLWVWFLAHIAGVPTTAATLSAMFLAVWILYAGDRLLDARAAFRGVDAALEARHLFHARHRRGFLTAIAVAIPTLAIALALMPHPLLHAYFALGFTLAVWLGVIHTSRSPARLPKEFAVGPFFALAVGLPAAFAGANPGVIAVSMLSCAVMSAANCLFLLSWESCTPPQHHPVRASSGGKRPRMFSGAAIAVRHLQPLASAAVVLCVALAISLDIVSRNLASRSAGALERSSLLAPLTCGLSLSLLLLLHRVRHRFAPTTLRALADFALLTPLVTLPFAAPLLRVLAR</sequence>
<evidence type="ECO:0000313" key="2">
    <source>
        <dbReference type="EMBL" id="SEG66086.1"/>
    </source>
</evidence>
<dbReference type="RefSeq" id="WP_103934944.1">
    <property type="nucleotide sequence ID" value="NZ_FNVA01000008.1"/>
</dbReference>
<feature type="transmembrane region" description="Helical" evidence="1">
    <location>
        <begin position="43"/>
        <end position="72"/>
    </location>
</feature>
<dbReference type="EMBL" id="FNVA01000008">
    <property type="protein sequence ID" value="SEG66086.1"/>
    <property type="molecule type" value="Genomic_DNA"/>
</dbReference>
<feature type="transmembrane region" description="Helical" evidence="1">
    <location>
        <begin position="305"/>
        <end position="328"/>
    </location>
</feature>
<feature type="transmembrane region" description="Helical" evidence="1">
    <location>
        <begin position="128"/>
        <end position="146"/>
    </location>
</feature>
<dbReference type="Proteomes" id="UP000236728">
    <property type="component" value="Unassembled WGS sequence"/>
</dbReference>
<keyword evidence="1" id="KW-1133">Transmembrane helix</keyword>
<name>A0A1H6C126_9BACT</name>
<feature type="transmembrane region" description="Helical" evidence="1">
    <location>
        <begin position="158"/>
        <end position="175"/>
    </location>
</feature>
<feature type="transmembrane region" description="Helical" evidence="1">
    <location>
        <begin position="181"/>
        <end position="201"/>
    </location>
</feature>
<feature type="transmembrane region" description="Helical" evidence="1">
    <location>
        <begin position="104"/>
        <end position="122"/>
    </location>
</feature>
<gene>
    <name evidence="2" type="ORF">SAMN05421819_4095</name>
</gene>
<evidence type="ECO:0008006" key="4">
    <source>
        <dbReference type="Google" id="ProtNLM"/>
    </source>
</evidence>
<organism evidence="2 3">
    <name type="scientific">Bryocella elongata</name>
    <dbReference type="NCBI Taxonomy" id="863522"/>
    <lineage>
        <taxon>Bacteria</taxon>
        <taxon>Pseudomonadati</taxon>
        <taxon>Acidobacteriota</taxon>
        <taxon>Terriglobia</taxon>
        <taxon>Terriglobales</taxon>
        <taxon>Acidobacteriaceae</taxon>
        <taxon>Bryocella</taxon>
    </lineage>
</organism>
<dbReference type="AlphaFoldDB" id="A0A1H6C126"/>
<dbReference type="OrthoDB" id="121651at2"/>
<feature type="transmembrane region" description="Helical" evidence="1">
    <location>
        <begin position="274"/>
        <end position="293"/>
    </location>
</feature>
<feature type="transmembrane region" description="Helical" evidence="1">
    <location>
        <begin position="231"/>
        <end position="254"/>
    </location>
</feature>
<keyword evidence="1" id="KW-0472">Membrane</keyword>
<evidence type="ECO:0000256" key="1">
    <source>
        <dbReference type="SAM" id="Phobius"/>
    </source>
</evidence>
<accession>A0A1H6C126</accession>
<proteinExistence type="predicted"/>
<keyword evidence="1" id="KW-0812">Transmembrane</keyword>
<evidence type="ECO:0000313" key="3">
    <source>
        <dbReference type="Proteomes" id="UP000236728"/>
    </source>
</evidence>
<keyword evidence="3" id="KW-1185">Reference proteome</keyword>
<protein>
    <recommendedName>
        <fullName evidence="4">4-hydroxybenzoate polyprenyltransferase</fullName>
    </recommendedName>
</protein>
<reference evidence="2 3" key="1">
    <citation type="submission" date="2016-10" db="EMBL/GenBank/DDBJ databases">
        <authorList>
            <person name="de Groot N.N."/>
        </authorList>
    </citation>
    <scope>NUCLEOTIDE SEQUENCE [LARGE SCALE GENOMIC DNA]</scope>
    <source>
        <strain evidence="2 3">DSM 22489</strain>
    </source>
</reference>